<keyword evidence="6 10" id="KW-0040">ANK repeat</keyword>
<evidence type="ECO:0000256" key="8">
    <source>
        <dbReference type="ARBA" id="ARBA00023136"/>
    </source>
</evidence>
<feature type="transmembrane region" description="Helical" evidence="11">
    <location>
        <begin position="447"/>
        <end position="464"/>
    </location>
</feature>
<feature type="transmembrane region" description="Helical" evidence="11">
    <location>
        <begin position="537"/>
        <end position="559"/>
    </location>
</feature>
<evidence type="ECO:0000256" key="11">
    <source>
        <dbReference type="SAM" id="Phobius"/>
    </source>
</evidence>
<dbReference type="Pfam" id="PF00520">
    <property type="entry name" value="Ion_trans"/>
    <property type="match status" value="1"/>
</dbReference>
<name>A0A1S0TPL0_LOALO</name>
<dbReference type="PROSITE" id="PS50297">
    <property type="entry name" value="ANK_REP_REGION"/>
    <property type="match status" value="1"/>
</dbReference>
<dbReference type="GO" id="GO:0005886">
    <property type="term" value="C:plasma membrane"/>
    <property type="evidence" value="ECO:0007669"/>
    <property type="project" value="TreeGrafter"/>
</dbReference>
<dbReference type="InterPro" id="IPR005821">
    <property type="entry name" value="Ion_trans_dom"/>
</dbReference>
<dbReference type="NCBIfam" id="TIGR00870">
    <property type="entry name" value="trp"/>
    <property type="match status" value="1"/>
</dbReference>
<evidence type="ECO:0000313" key="13">
    <source>
        <dbReference type="EMBL" id="EFO17639.2"/>
    </source>
</evidence>
<dbReference type="KEGG" id="loa:LOAG_10859"/>
<dbReference type="AlphaFoldDB" id="A0A1S0TPL0"/>
<gene>
    <name evidence="13" type="ORF">LOAG_10859</name>
</gene>
<dbReference type="Pfam" id="PF00023">
    <property type="entry name" value="Ank"/>
    <property type="match status" value="1"/>
</dbReference>
<dbReference type="InterPro" id="IPR013555">
    <property type="entry name" value="TRP_dom"/>
</dbReference>
<dbReference type="GO" id="GO:0070679">
    <property type="term" value="F:inositol 1,4,5 trisphosphate binding"/>
    <property type="evidence" value="ECO:0007669"/>
    <property type="project" value="TreeGrafter"/>
</dbReference>
<dbReference type="InterPro" id="IPR036770">
    <property type="entry name" value="Ankyrin_rpt-contain_sf"/>
</dbReference>
<sequence>MRKFVQDTALYEKQFLLSAERGDLESVRKLLEIYKSTKAFNINCLDPLRRSALHIAVENDNIELIELLLDYNINTGDTILYAIINENIEAVEILLEHLEKIGKFTPETQGVEITTNSAFTSDMTPIILAAHKDNYDCIKLLLDKKATILHPHDVRCLCKECVQAKAEDSLCFSQSRINTYQALTSPSLICLSAKDPILYAFELSYELRQLSNIENEFRNEYEELSRKCQSFSVNMLAQVRGSKELETVLNHTTNAWEEVTEKKSANFCQNLARLKLAIKLRQKIFVAHPNCQQLLSAIFYEGLPGFRDRHIVTKVLIIVGVSIASPLLAIIYLIAPKSSFGEFARRPFIKFLSHSASYCFFLFLLLLANQRINYDFILGTKSVSSTSDEYGEDLDRKEVRGPPPTLVELAILLWIFGLVWVEIKQLWNEGLCDYCSDLWNILDFVTNALYLCTVALRIVAYLQVEAEIRNPQMRHLGRRILRRDWDEWEPTLISECAFATANIFSSLKMIHIFTVNPHLGPLRISLGRMVLDIVKFLLIYFLVLFSFACGLNQLLWYYAAMRQQECNKYQSLISNSTHTVPANELVRMEESCDPKYRACERLTIKPL</sequence>
<feature type="repeat" description="ANK" evidence="10">
    <location>
        <begin position="48"/>
        <end position="74"/>
    </location>
</feature>
<dbReference type="SUPFAM" id="SSF48403">
    <property type="entry name" value="Ankyrin repeat"/>
    <property type="match status" value="1"/>
</dbReference>
<keyword evidence="5 11" id="KW-1133">Transmembrane helix</keyword>
<evidence type="ECO:0000259" key="12">
    <source>
        <dbReference type="SMART" id="SM01420"/>
    </source>
</evidence>
<dbReference type="GO" id="GO:0034703">
    <property type="term" value="C:cation channel complex"/>
    <property type="evidence" value="ECO:0007669"/>
    <property type="project" value="TreeGrafter"/>
</dbReference>
<dbReference type="CTD" id="9948307"/>
<feature type="transmembrane region" description="Helical" evidence="11">
    <location>
        <begin position="315"/>
        <end position="335"/>
    </location>
</feature>
<evidence type="ECO:0000256" key="4">
    <source>
        <dbReference type="ARBA" id="ARBA00022737"/>
    </source>
</evidence>
<evidence type="ECO:0000256" key="10">
    <source>
        <dbReference type="PROSITE-ProRule" id="PRU00023"/>
    </source>
</evidence>
<dbReference type="PANTHER" id="PTHR10117:SF54">
    <property type="entry name" value="TRANSIENT RECEPTOR POTENTIAL-GAMMA PROTEIN"/>
    <property type="match status" value="1"/>
</dbReference>
<reference evidence="13" key="1">
    <citation type="submission" date="2012-04" db="EMBL/GenBank/DDBJ databases">
        <title>The Genome Sequence of Loa loa.</title>
        <authorList>
            <consortium name="The Broad Institute Genome Sequencing Platform"/>
            <consortium name="Broad Institute Genome Sequencing Center for Infectious Disease"/>
            <person name="Nutman T.B."/>
            <person name="Fink D.L."/>
            <person name="Russ C."/>
            <person name="Young S."/>
            <person name="Zeng Q."/>
            <person name="Gargeya S."/>
            <person name="Alvarado L."/>
            <person name="Berlin A."/>
            <person name="Chapman S.B."/>
            <person name="Chen Z."/>
            <person name="Freedman E."/>
            <person name="Gellesch M."/>
            <person name="Goldberg J."/>
            <person name="Griggs A."/>
            <person name="Gujja S."/>
            <person name="Heilman E.R."/>
            <person name="Heiman D."/>
            <person name="Howarth C."/>
            <person name="Mehta T."/>
            <person name="Neiman D."/>
            <person name="Pearson M."/>
            <person name="Roberts A."/>
            <person name="Saif S."/>
            <person name="Shea T."/>
            <person name="Shenoy N."/>
            <person name="Sisk P."/>
            <person name="Stolte C."/>
            <person name="Sykes S."/>
            <person name="White J."/>
            <person name="Yandava C."/>
            <person name="Haas B."/>
            <person name="Henn M.R."/>
            <person name="Nusbaum C."/>
            <person name="Birren B."/>
        </authorList>
    </citation>
    <scope>NUCLEOTIDE SEQUENCE [LARGE SCALE GENOMIC DNA]</scope>
</reference>
<comment type="subcellular location">
    <subcellularLocation>
        <location evidence="1">Membrane</location>
        <topology evidence="1">Multi-pass membrane protein</topology>
    </subcellularLocation>
</comment>
<dbReference type="InterPro" id="IPR002110">
    <property type="entry name" value="Ankyrin_rpt"/>
</dbReference>
<organism evidence="13">
    <name type="scientific">Loa loa</name>
    <name type="common">Eye worm</name>
    <name type="synonym">Filaria loa</name>
    <dbReference type="NCBI Taxonomy" id="7209"/>
    <lineage>
        <taxon>Eukaryota</taxon>
        <taxon>Metazoa</taxon>
        <taxon>Ecdysozoa</taxon>
        <taxon>Nematoda</taxon>
        <taxon>Chromadorea</taxon>
        <taxon>Rhabditida</taxon>
        <taxon>Spirurina</taxon>
        <taxon>Spiruromorpha</taxon>
        <taxon>Filarioidea</taxon>
        <taxon>Onchocercidae</taxon>
        <taxon>Loa</taxon>
    </lineage>
</organism>
<dbReference type="OMA" id="FLCHAMS"/>
<dbReference type="PROSITE" id="PS50088">
    <property type="entry name" value="ANK_REPEAT"/>
    <property type="match status" value="1"/>
</dbReference>
<dbReference type="GeneID" id="9948307"/>
<evidence type="ECO:0000256" key="2">
    <source>
        <dbReference type="ARBA" id="ARBA00022448"/>
    </source>
</evidence>
<dbReference type="EMBL" id="JH712149">
    <property type="protein sequence ID" value="EFO17639.2"/>
    <property type="molecule type" value="Genomic_DNA"/>
</dbReference>
<dbReference type="RefSeq" id="XP_020301592.1">
    <property type="nucleotide sequence ID" value="XM_020448247.1"/>
</dbReference>
<dbReference type="InterPro" id="IPR002153">
    <property type="entry name" value="TRPC_channel"/>
</dbReference>
<evidence type="ECO:0000256" key="9">
    <source>
        <dbReference type="ARBA" id="ARBA00023303"/>
    </source>
</evidence>
<feature type="domain" description="Transient receptor ion channel" evidence="12">
    <location>
        <begin position="156"/>
        <end position="218"/>
    </location>
</feature>
<dbReference type="Pfam" id="PF08344">
    <property type="entry name" value="TRP_2"/>
    <property type="match status" value="1"/>
</dbReference>
<proteinExistence type="predicted"/>
<dbReference type="PANTHER" id="PTHR10117">
    <property type="entry name" value="TRANSIENT RECEPTOR POTENTIAL CHANNEL"/>
    <property type="match status" value="1"/>
</dbReference>
<feature type="transmembrane region" description="Helical" evidence="11">
    <location>
        <begin position="406"/>
        <end position="427"/>
    </location>
</feature>
<keyword evidence="8 11" id="KW-0472">Membrane</keyword>
<dbReference type="Gene3D" id="1.25.40.20">
    <property type="entry name" value="Ankyrin repeat-containing domain"/>
    <property type="match status" value="1"/>
</dbReference>
<keyword evidence="3 11" id="KW-0812">Transmembrane</keyword>
<protein>
    <recommendedName>
        <fullName evidence="12">Transient receptor ion channel domain-containing protein</fullName>
    </recommendedName>
</protein>
<keyword evidence="4" id="KW-0677">Repeat</keyword>
<dbReference type="SMART" id="SM00248">
    <property type="entry name" value="ANK"/>
    <property type="match status" value="2"/>
</dbReference>
<dbReference type="Pfam" id="PF12796">
    <property type="entry name" value="Ank_2"/>
    <property type="match status" value="1"/>
</dbReference>
<keyword evidence="2" id="KW-0813">Transport</keyword>
<feature type="transmembrane region" description="Helical" evidence="11">
    <location>
        <begin position="347"/>
        <end position="368"/>
    </location>
</feature>
<evidence type="ECO:0000256" key="7">
    <source>
        <dbReference type="ARBA" id="ARBA00023065"/>
    </source>
</evidence>
<dbReference type="GO" id="GO:0015279">
    <property type="term" value="F:store-operated calcium channel activity"/>
    <property type="evidence" value="ECO:0007669"/>
    <property type="project" value="TreeGrafter"/>
</dbReference>
<dbReference type="GO" id="GO:0051480">
    <property type="term" value="P:regulation of cytosolic calcium ion concentration"/>
    <property type="evidence" value="ECO:0007669"/>
    <property type="project" value="TreeGrafter"/>
</dbReference>
<dbReference type="OrthoDB" id="2373987at2759"/>
<evidence type="ECO:0000256" key="3">
    <source>
        <dbReference type="ARBA" id="ARBA00022692"/>
    </source>
</evidence>
<dbReference type="SMART" id="SM01420">
    <property type="entry name" value="TRP_2"/>
    <property type="match status" value="1"/>
</dbReference>
<evidence type="ECO:0000256" key="6">
    <source>
        <dbReference type="ARBA" id="ARBA00023043"/>
    </source>
</evidence>
<keyword evidence="7" id="KW-0406">Ion transport</keyword>
<accession>A0A1S0TPL0</accession>
<evidence type="ECO:0000256" key="1">
    <source>
        <dbReference type="ARBA" id="ARBA00004141"/>
    </source>
</evidence>
<keyword evidence="9" id="KW-0407">Ion channel</keyword>
<evidence type="ECO:0000256" key="5">
    <source>
        <dbReference type="ARBA" id="ARBA00022989"/>
    </source>
</evidence>